<evidence type="ECO:0000256" key="1">
    <source>
        <dbReference type="ARBA" id="ARBA00023125"/>
    </source>
</evidence>
<dbReference type="STRING" id="10195.A0A3M7RBM9"/>
<keyword evidence="7" id="KW-1185">Reference proteome</keyword>
<sequence>MNDWFQDHINNPYPTLEDKERLAKQSGITVKQVTAWFSNRRNRSQNTKPKRIKRAIEHEMSEMINELAFNPDKTQIIEKFRKTIMNH</sequence>
<dbReference type="CDD" id="cd00086">
    <property type="entry name" value="homeodomain"/>
    <property type="match status" value="1"/>
</dbReference>
<accession>A0A3M7RBM9</accession>
<gene>
    <name evidence="6" type="ORF">BpHYR1_019464</name>
</gene>
<dbReference type="Gene3D" id="1.10.10.60">
    <property type="entry name" value="Homeodomain-like"/>
    <property type="match status" value="1"/>
</dbReference>
<dbReference type="SMART" id="SM00389">
    <property type="entry name" value="HOX"/>
    <property type="match status" value="1"/>
</dbReference>
<dbReference type="GO" id="GO:0005634">
    <property type="term" value="C:nucleus"/>
    <property type="evidence" value="ECO:0007669"/>
    <property type="project" value="UniProtKB-SubCell"/>
</dbReference>
<feature type="domain" description="Homeobox" evidence="5">
    <location>
        <begin position="1"/>
        <end position="47"/>
    </location>
</feature>
<protein>
    <submittedName>
        <fullName evidence="6">Homeobox</fullName>
    </submittedName>
</protein>
<keyword evidence="1 4" id="KW-0238">DNA-binding</keyword>
<comment type="subcellular location">
    <subcellularLocation>
        <location evidence="4">Nucleus</location>
    </subcellularLocation>
</comment>
<dbReference type="AlphaFoldDB" id="A0A3M7RBM9"/>
<dbReference type="OrthoDB" id="4187154at2759"/>
<dbReference type="InterPro" id="IPR001356">
    <property type="entry name" value="HD"/>
</dbReference>
<dbReference type="GO" id="GO:0003677">
    <property type="term" value="F:DNA binding"/>
    <property type="evidence" value="ECO:0007669"/>
    <property type="project" value="UniProtKB-UniRule"/>
</dbReference>
<comment type="caution">
    <text evidence="6">The sequence shown here is derived from an EMBL/GenBank/DDBJ whole genome shotgun (WGS) entry which is preliminary data.</text>
</comment>
<evidence type="ECO:0000313" key="7">
    <source>
        <dbReference type="Proteomes" id="UP000276133"/>
    </source>
</evidence>
<evidence type="ECO:0000256" key="2">
    <source>
        <dbReference type="ARBA" id="ARBA00023155"/>
    </source>
</evidence>
<name>A0A3M7RBM9_BRAPC</name>
<evidence type="ECO:0000313" key="6">
    <source>
        <dbReference type="EMBL" id="RNA21012.1"/>
    </source>
</evidence>
<evidence type="ECO:0000256" key="4">
    <source>
        <dbReference type="PROSITE-ProRule" id="PRU00108"/>
    </source>
</evidence>
<dbReference type="GO" id="GO:0006355">
    <property type="term" value="P:regulation of DNA-templated transcription"/>
    <property type="evidence" value="ECO:0007669"/>
    <property type="project" value="InterPro"/>
</dbReference>
<dbReference type="InterPro" id="IPR008422">
    <property type="entry name" value="KN_HD"/>
</dbReference>
<dbReference type="PROSITE" id="PS50071">
    <property type="entry name" value="HOMEOBOX_2"/>
    <property type="match status" value="1"/>
</dbReference>
<dbReference type="Pfam" id="PF05920">
    <property type="entry name" value="Homeobox_KN"/>
    <property type="match status" value="1"/>
</dbReference>
<reference evidence="6 7" key="1">
    <citation type="journal article" date="2018" name="Sci. Rep.">
        <title>Genomic signatures of local adaptation to the degree of environmental predictability in rotifers.</title>
        <authorList>
            <person name="Franch-Gras L."/>
            <person name="Hahn C."/>
            <person name="Garcia-Roger E.M."/>
            <person name="Carmona M.J."/>
            <person name="Serra M."/>
            <person name="Gomez A."/>
        </authorList>
    </citation>
    <scope>NUCLEOTIDE SEQUENCE [LARGE SCALE GENOMIC DNA]</scope>
    <source>
        <strain evidence="6">HYR1</strain>
    </source>
</reference>
<evidence type="ECO:0000256" key="3">
    <source>
        <dbReference type="ARBA" id="ARBA00023242"/>
    </source>
</evidence>
<dbReference type="InterPro" id="IPR009057">
    <property type="entry name" value="Homeodomain-like_sf"/>
</dbReference>
<evidence type="ECO:0000259" key="5">
    <source>
        <dbReference type="PROSITE" id="PS50071"/>
    </source>
</evidence>
<dbReference type="SUPFAM" id="SSF46689">
    <property type="entry name" value="Homeodomain-like"/>
    <property type="match status" value="1"/>
</dbReference>
<dbReference type="EMBL" id="REGN01003747">
    <property type="protein sequence ID" value="RNA21012.1"/>
    <property type="molecule type" value="Genomic_DNA"/>
</dbReference>
<feature type="DNA-binding region" description="Homeobox" evidence="4">
    <location>
        <begin position="3"/>
        <end position="48"/>
    </location>
</feature>
<organism evidence="6 7">
    <name type="scientific">Brachionus plicatilis</name>
    <name type="common">Marine rotifer</name>
    <name type="synonym">Brachionus muelleri</name>
    <dbReference type="NCBI Taxonomy" id="10195"/>
    <lineage>
        <taxon>Eukaryota</taxon>
        <taxon>Metazoa</taxon>
        <taxon>Spiralia</taxon>
        <taxon>Gnathifera</taxon>
        <taxon>Rotifera</taxon>
        <taxon>Eurotatoria</taxon>
        <taxon>Monogononta</taxon>
        <taxon>Pseudotrocha</taxon>
        <taxon>Ploima</taxon>
        <taxon>Brachionidae</taxon>
        <taxon>Brachionus</taxon>
    </lineage>
</organism>
<keyword evidence="3 4" id="KW-0539">Nucleus</keyword>
<dbReference type="InterPro" id="IPR050224">
    <property type="entry name" value="TALE_homeobox"/>
</dbReference>
<dbReference type="PANTHER" id="PTHR11850">
    <property type="entry name" value="HOMEOBOX PROTEIN TRANSCRIPTION FACTORS"/>
    <property type="match status" value="1"/>
</dbReference>
<proteinExistence type="predicted"/>
<dbReference type="Proteomes" id="UP000276133">
    <property type="component" value="Unassembled WGS sequence"/>
</dbReference>
<keyword evidence="2 4" id="KW-0371">Homeobox</keyword>